<evidence type="ECO:0000313" key="1">
    <source>
        <dbReference type="EMBL" id="RNA21645.1"/>
    </source>
</evidence>
<organism evidence="1 2">
    <name type="scientific">Brachionus plicatilis</name>
    <name type="common">Marine rotifer</name>
    <name type="synonym">Brachionus muelleri</name>
    <dbReference type="NCBI Taxonomy" id="10195"/>
    <lineage>
        <taxon>Eukaryota</taxon>
        <taxon>Metazoa</taxon>
        <taxon>Spiralia</taxon>
        <taxon>Gnathifera</taxon>
        <taxon>Rotifera</taxon>
        <taxon>Eurotatoria</taxon>
        <taxon>Monogononta</taxon>
        <taxon>Pseudotrocha</taxon>
        <taxon>Ploima</taxon>
        <taxon>Brachionidae</taxon>
        <taxon>Brachionus</taxon>
    </lineage>
</organism>
<name>A0A3M7REE0_BRAPC</name>
<gene>
    <name evidence="1" type="ORF">BpHYR1_040816</name>
</gene>
<dbReference type="AlphaFoldDB" id="A0A3M7REE0"/>
<evidence type="ECO:0000313" key="2">
    <source>
        <dbReference type="Proteomes" id="UP000276133"/>
    </source>
</evidence>
<protein>
    <submittedName>
        <fullName evidence="1">Uncharacterized protein</fullName>
    </submittedName>
</protein>
<dbReference type="EMBL" id="REGN01003633">
    <property type="protein sequence ID" value="RNA21645.1"/>
    <property type="molecule type" value="Genomic_DNA"/>
</dbReference>
<dbReference type="Proteomes" id="UP000276133">
    <property type="component" value="Unassembled WGS sequence"/>
</dbReference>
<sequence length="105" mass="12450">MFSFLNAELFKTIISLWLFFLLNTLNFDKLCINFWSVMFGVMKVVRDKKIAFSSKKEFKATNEPSQANNFQNNGFIFCGRSNYYHLGEYCLIMQRKLIKDLNHIN</sequence>
<reference evidence="1 2" key="1">
    <citation type="journal article" date="2018" name="Sci. Rep.">
        <title>Genomic signatures of local adaptation to the degree of environmental predictability in rotifers.</title>
        <authorList>
            <person name="Franch-Gras L."/>
            <person name="Hahn C."/>
            <person name="Garcia-Roger E.M."/>
            <person name="Carmona M.J."/>
            <person name="Serra M."/>
            <person name="Gomez A."/>
        </authorList>
    </citation>
    <scope>NUCLEOTIDE SEQUENCE [LARGE SCALE GENOMIC DNA]</scope>
    <source>
        <strain evidence="1">HYR1</strain>
    </source>
</reference>
<keyword evidence="2" id="KW-1185">Reference proteome</keyword>
<comment type="caution">
    <text evidence="1">The sequence shown here is derived from an EMBL/GenBank/DDBJ whole genome shotgun (WGS) entry which is preliminary data.</text>
</comment>
<accession>A0A3M7REE0</accession>
<proteinExistence type="predicted"/>